<keyword evidence="2" id="KW-1185">Reference proteome</keyword>
<accession>A0ACB6YYW0</accession>
<proteinExistence type="predicted"/>
<gene>
    <name evidence="1" type="ORF">BDM02DRAFT_3193247</name>
</gene>
<dbReference type="EMBL" id="MU118475">
    <property type="protein sequence ID" value="KAF9642442.1"/>
    <property type="molecule type" value="Genomic_DNA"/>
</dbReference>
<organism evidence="1 2">
    <name type="scientific">Thelephora ganbajun</name>
    <name type="common">Ganba fungus</name>
    <dbReference type="NCBI Taxonomy" id="370292"/>
    <lineage>
        <taxon>Eukaryota</taxon>
        <taxon>Fungi</taxon>
        <taxon>Dikarya</taxon>
        <taxon>Basidiomycota</taxon>
        <taxon>Agaricomycotina</taxon>
        <taxon>Agaricomycetes</taxon>
        <taxon>Thelephorales</taxon>
        <taxon>Thelephoraceae</taxon>
        <taxon>Thelephora</taxon>
    </lineage>
</organism>
<evidence type="ECO:0000313" key="1">
    <source>
        <dbReference type="EMBL" id="KAF9642442.1"/>
    </source>
</evidence>
<sequence length="170" mass="19417">MDCLFAHQHITSLQAKHNAKKKDKQKHSNTKAEWLMSEANRERRAQEKVECEKKEAEEKVAKDQKEAKACKKFVGLVTGKKTKDDLKDIVQALCLGLGGKNQELADHINHYLDESPELQNDEWFKGLFTARMKKRPDLKKQKNLTPAASDRDQDEGGDTIVPPTQRPQLL</sequence>
<evidence type="ECO:0000313" key="2">
    <source>
        <dbReference type="Proteomes" id="UP000886501"/>
    </source>
</evidence>
<comment type="caution">
    <text evidence="1">The sequence shown here is derived from an EMBL/GenBank/DDBJ whole genome shotgun (WGS) entry which is preliminary data.</text>
</comment>
<name>A0ACB6YYW0_THEGA</name>
<reference evidence="1" key="1">
    <citation type="submission" date="2019-10" db="EMBL/GenBank/DDBJ databases">
        <authorList>
            <consortium name="DOE Joint Genome Institute"/>
            <person name="Kuo A."/>
            <person name="Miyauchi S."/>
            <person name="Kiss E."/>
            <person name="Drula E."/>
            <person name="Kohler A."/>
            <person name="Sanchez-Garcia M."/>
            <person name="Andreopoulos B."/>
            <person name="Barry K.W."/>
            <person name="Bonito G."/>
            <person name="Buee M."/>
            <person name="Carver A."/>
            <person name="Chen C."/>
            <person name="Cichocki N."/>
            <person name="Clum A."/>
            <person name="Culley D."/>
            <person name="Crous P.W."/>
            <person name="Fauchery L."/>
            <person name="Girlanda M."/>
            <person name="Hayes R."/>
            <person name="Keri Z."/>
            <person name="Labutti K."/>
            <person name="Lipzen A."/>
            <person name="Lombard V."/>
            <person name="Magnuson J."/>
            <person name="Maillard F."/>
            <person name="Morin E."/>
            <person name="Murat C."/>
            <person name="Nolan M."/>
            <person name="Ohm R."/>
            <person name="Pangilinan J."/>
            <person name="Pereira M."/>
            <person name="Perotto S."/>
            <person name="Peter M."/>
            <person name="Riley R."/>
            <person name="Sitrit Y."/>
            <person name="Stielow B."/>
            <person name="Szollosi G."/>
            <person name="Zifcakova L."/>
            <person name="Stursova M."/>
            <person name="Spatafora J.W."/>
            <person name="Tedersoo L."/>
            <person name="Vaario L.-M."/>
            <person name="Yamada A."/>
            <person name="Yan M."/>
            <person name="Wang P."/>
            <person name="Xu J."/>
            <person name="Bruns T."/>
            <person name="Baldrian P."/>
            <person name="Vilgalys R."/>
            <person name="Henrissat B."/>
            <person name="Grigoriev I.V."/>
            <person name="Hibbett D."/>
            <person name="Nagy L.G."/>
            <person name="Martin F.M."/>
        </authorList>
    </citation>
    <scope>NUCLEOTIDE SEQUENCE</scope>
    <source>
        <strain evidence="1">P2</strain>
    </source>
</reference>
<dbReference type="Proteomes" id="UP000886501">
    <property type="component" value="Unassembled WGS sequence"/>
</dbReference>
<reference evidence="1" key="2">
    <citation type="journal article" date="2020" name="Nat. Commun.">
        <title>Large-scale genome sequencing of mycorrhizal fungi provides insights into the early evolution of symbiotic traits.</title>
        <authorList>
            <person name="Miyauchi S."/>
            <person name="Kiss E."/>
            <person name="Kuo A."/>
            <person name="Drula E."/>
            <person name="Kohler A."/>
            <person name="Sanchez-Garcia M."/>
            <person name="Morin E."/>
            <person name="Andreopoulos B."/>
            <person name="Barry K.W."/>
            <person name="Bonito G."/>
            <person name="Buee M."/>
            <person name="Carver A."/>
            <person name="Chen C."/>
            <person name="Cichocki N."/>
            <person name="Clum A."/>
            <person name="Culley D."/>
            <person name="Crous P.W."/>
            <person name="Fauchery L."/>
            <person name="Girlanda M."/>
            <person name="Hayes R.D."/>
            <person name="Keri Z."/>
            <person name="LaButti K."/>
            <person name="Lipzen A."/>
            <person name="Lombard V."/>
            <person name="Magnuson J."/>
            <person name="Maillard F."/>
            <person name="Murat C."/>
            <person name="Nolan M."/>
            <person name="Ohm R.A."/>
            <person name="Pangilinan J."/>
            <person name="Pereira M.F."/>
            <person name="Perotto S."/>
            <person name="Peter M."/>
            <person name="Pfister S."/>
            <person name="Riley R."/>
            <person name="Sitrit Y."/>
            <person name="Stielow J.B."/>
            <person name="Szollosi G."/>
            <person name="Zifcakova L."/>
            <person name="Stursova M."/>
            <person name="Spatafora J.W."/>
            <person name="Tedersoo L."/>
            <person name="Vaario L.M."/>
            <person name="Yamada A."/>
            <person name="Yan M."/>
            <person name="Wang P."/>
            <person name="Xu J."/>
            <person name="Bruns T."/>
            <person name="Baldrian P."/>
            <person name="Vilgalys R."/>
            <person name="Dunand C."/>
            <person name="Henrissat B."/>
            <person name="Grigoriev I.V."/>
            <person name="Hibbett D."/>
            <person name="Nagy L.G."/>
            <person name="Martin F.M."/>
        </authorList>
    </citation>
    <scope>NUCLEOTIDE SEQUENCE</scope>
    <source>
        <strain evidence="1">P2</strain>
    </source>
</reference>
<protein>
    <submittedName>
        <fullName evidence="1">Uncharacterized protein</fullName>
    </submittedName>
</protein>